<feature type="region of interest" description="Disordered" evidence="16">
    <location>
        <begin position="78"/>
        <end position="101"/>
    </location>
</feature>
<evidence type="ECO:0000256" key="5">
    <source>
        <dbReference type="ARBA" id="ARBA00022729"/>
    </source>
</evidence>
<dbReference type="PANTHER" id="PTHR33353:SF17">
    <property type="entry name" value="ENDO-BETA-1,4-GLUCANASE D"/>
    <property type="match status" value="1"/>
</dbReference>
<keyword evidence="19" id="KW-1185">Reference proteome</keyword>
<evidence type="ECO:0000256" key="4">
    <source>
        <dbReference type="ARBA" id="ARBA00022723"/>
    </source>
</evidence>
<comment type="subcellular location">
    <subcellularLocation>
        <location evidence="2">Secreted</location>
    </subcellularLocation>
</comment>
<feature type="compositionally biased region" description="Gly residues" evidence="16">
    <location>
        <begin position="81"/>
        <end position="91"/>
    </location>
</feature>
<keyword evidence="8" id="KW-0186">Copper</keyword>
<comment type="cofactor">
    <cofactor evidence="1">
        <name>Cu(2+)</name>
        <dbReference type="ChEBI" id="CHEBI:29036"/>
    </cofactor>
</comment>
<gene>
    <name evidence="18" type="ORF">C7999DRAFT_35301</name>
</gene>
<dbReference type="InterPro" id="IPR049892">
    <property type="entry name" value="AA9"/>
</dbReference>
<evidence type="ECO:0000256" key="14">
    <source>
        <dbReference type="ARBA" id="ARBA00045077"/>
    </source>
</evidence>
<evidence type="ECO:0000256" key="1">
    <source>
        <dbReference type="ARBA" id="ARBA00001973"/>
    </source>
</evidence>
<dbReference type="GO" id="GO:0046872">
    <property type="term" value="F:metal ion binding"/>
    <property type="evidence" value="ECO:0007669"/>
    <property type="project" value="UniProtKB-KW"/>
</dbReference>
<evidence type="ECO:0000313" key="19">
    <source>
        <dbReference type="Proteomes" id="UP001303647"/>
    </source>
</evidence>
<evidence type="ECO:0000313" key="18">
    <source>
        <dbReference type="EMBL" id="KAK4244337.1"/>
    </source>
</evidence>
<reference evidence="18" key="2">
    <citation type="submission" date="2023-05" db="EMBL/GenBank/DDBJ databases">
        <authorList>
            <consortium name="Lawrence Berkeley National Laboratory"/>
            <person name="Steindorff A."/>
            <person name="Hensen N."/>
            <person name="Bonometti L."/>
            <person name="Westerberg I."/>
            <person name="Brannstrom I.O."/>
            <person name="Guillou S."/>
            <person name="Cros-Aarteil S."/>
            <person name="Calhoun S."/>
            <person name="Haridas S."/>
            <person name="Kuo A."/>
            <person name="Mondo S."/>
            <person name="Pangilinan J."/>
            <person name="Riley R."/>
            <person name="Labutti K."/>
            <person name="Andreopoulos B."/>
            <person name="Lipzen A."/>
            <person name="Chen C."/>
            <person name="Yanf M."/>
            <person name="Daum C."/>
            <person name="Ng V."/>
            <person name="Clum A."/>
            <person name="Ohm R."/>
            <person name="Martin F."/>
            <person name="Silar P."/>
            <person name="Natvig D."/>
            <person name="Lalanne C."/>
            <person name="Gautier V."/>
            <person name="Ament-Velasquez S.L."/>
            <person name="Kruys A."/>
            <person name="Hutchinson M.I."/>
            <person name="Powell A.J."/>
            <person name="Barry K."/>
            <person name="Miller A.N."/>
            <person name="Grigoriev I.V."/>
            <person name="Debuchy R."/>
            <person name="Gladieux P."/>
            <person name="Thoren M.H."/>
            <person name="Johannesson H."/>
        </authorList>
    </citation>
    <scope>NUCLEOTIDE SEQUENCE</scope>
    <source>
        <strain evidence="18">CBS 359.72</strain>
    </source>
</reference>
<evidence type="ECO:0000256" key="13">
    <source>
        <dbReference type="ARBA" id="ARBA00044502"/>
    </source>
</evidence>
<keyword evidence="9" id="KW-0503">Monooxygenase</keyword>
<keyword evidence="7" id="KW-0560">Oxidoreductase</keyword>
<keyword evidence="4" id="KW-0479">Metal-binding</keyword>
<evidence type="ECO:0000256" key="15">
    <source>
        <dbReference type="ARBA" id="ARBA00047174"/>
    </source>
</evidence>
<comment type="catalytic activity">
    <reaction evidence="14">
        <text>[(1-&gt;4)-beta-D-glucosyl]n+m + reduced acceptor + O2 = 4-dehydro-beta-D-glucosyl-[(1-&gt;4)-beta-D-glucosyl]n-1 + [(1-&gt;4)-beta-D-glucosyl]m + acceptor + H2O.</text>
        <dbReference type="EC" id="1.14.99.56"/>
    </reaction>
</comment>
<dbReference type="Proteomes" id="UP001303647">
    <property type="component" value="Unassembled WGS sequence"/>
</dbReference>
<sequence length="229" mass="25188">MKEFTVAEQLAPGKYIIRQEIIAHHESFTTFDEDPEGSGTAVPDQGFDFNEGYGYDDPGIAFDMYGEFESYPIPGPEVWDGEGGGKGGGGEANKTSGGTRTSEEIVDPLEHWEWQWLEQNEPYPNDPDGSCAVGERPRDKDARLEVKSSGEFLTVHDYVSTVHPWLMGLRGDLLAALALMAAGQDDPLPPETNLMATWGTPYKIKVVREQDWIRRYTKPASASNNGGSG</sequence>
<dbReference type="Gene3D" id="2.70.50.70">
    <property type="match status" value="1"/>
</dbReference>
<evidence type="ECO:0000256" key="3">
    <source>
        <dbReference type="ARBA" id="ARBA00022525"/>
    </source>
</evidence>
<dbReference type="InterPro" id="IPR005103">
    <property type="entry name" value="AA9_LPMO"/>
</dbReference>
<keyword evidence="12" id="KW-0624">Polysaccharide degradation</keyword>
<comment type="caution">
    <text evidence="18">The sequence shown here is derived from an EMBL/GenBank/DDBJ whole genome shotgun (WGS) entry which is preliminary data.</text>
</comment>
<dbReference type="GO" id="GO:0030245">
    <property type="term" value="P:cellulose catabolic process"/>
    <property type="evidence" value="ECO:0007669"/>
    <property type="project" value="UniProtKB-KW"/>
</dbReference>
<evidence type="ECO:0000256" key="12">
    <source>
        <dbReference type="ARBA" id="ARBA00023326"/>
    </source>
</evidence>
<evidence type="ECO:0000256" key="11">
    <source>
        <dbReference type="ARBA" id="ARBA00023277"/>
    </source>
</evidence>
<accession>A0AAN7HGB7</accession>
<name>A0AAN7HGB7_9PEZI</name>
<evidence type="ECO:0000256" key="16">
    <source>
        <dbReference type="SAM" id="MobiDB-lite"/>
    </source>
</evidence>
<feature type="domain" description="Auxiliary Activity family 9 catalytic" evidence="17">
    <location>
        <begin position="3"/>
        <end position="67"/>
    </location>
</feature>
<keyword evidence="3" id="KW-0964">Secreted</keyword>
<evidence type="ECO:0000259" key="17">
    <source>
        <dbReference type="Pfam" id="PF03443"/>
    </source>
</evidence>
<evidence type="ECO:0000256" key="6">
    <source>
        <dbReference type="ARBA" id="ARBA00023001"/>
    </source>
</evidence>
<evidence type="ECO:0000256" key="8">
    <source>
        <dbReference type="ARBA" id="ARBA00023008"/>
    </source>
</evidence>
<dbReference type="EC" id="1.14.99.56" evidence="15"/>
<keyword evidence="5" id="KW-0732">Signal</keyword>
<dbReference type="AlphaFoldDB" id="A0AAN7HGB7"/>
<dbReference type="GO" id="GO:0004497">
    <property type="term" value="F:monooxygenase activity"/>
    <property type="evidence" value="ECO:0007669"/>
    <property type="project" value="UniProtKB-KW"/>
</dbReference>
<keyword evidence="6" id="KW-0136">Cellulose degradation</keyword>
<keyword evidence="11" id="KW-0119">Carbohydrate metabolism</keyword>
<reference evidence="18" key="1">
    <citation type="journal article" date="2023" name="Mol. Phylogenet. Evol.">
        <title>Genome-scale phylogeny and comparative genomics of the fungal order Sordariales.</title>
        <authorList>
            <person name="Hensen N."/>
            <person name="Bonometti L."/>
            <person name="Westerberg I."/>
            <person name="Brannstrom I.O."/>
            <person name="Guillou S."/>
            <person name="Cros-Aarteil S."/>
            <person name="Calhoun S."/>
            <person name="Haridas S."/>
            <person name="Kuo A."/>
            <person name="Mondo S."/>
            <person name="Pangilinan J."/>
            <person name="Riley R."/>
            <person name="LaButti K."/>
            <person name="Andreopoulos B."/>
            <person name="Lipzen A."/>
            <person name="Chen C."/>
            <person name="Yan M."/>
            <person name="Daum C."/>
            <person name="Ng V."/>
            <person name="Clum A."/>
            <person name="Steindorff A."/>
            <person name="Ohm R.A."/>
            <person name="Martin F."/>
            <person name="Silar P."/>
            <person name="Natvig D.O."/>
            <person name="Lalanne C."/>
            <person name="Gautier V."/>
            <person name="Ament-Velasquez S.L."/>
            <person name="Kruys A."/>
            <person name="Hutchinson M.I."/>
            <person name="Powell A.J."/>
            <person name="Barry K."/>
            <person name="Miller A.N."/>
            <person name="Grigoriev I.V."/>
            <person name="Debuchy R."/>
            <person name="Gladieux P."/>
            <person name="Hiltunen Thoren M."/>
            <person name="Johannesson H."/>
        </authorList>
    </citation>
    <scope>NUCLEOTIDE SEQUENCE</scope>
    <source>
        <strain evidence="18">CBS 359.72</strain>
    </source>
</reference>
<proteinExistence type="inferred from homology"/>
<dbReference type="EMBL" id="MU857744">
    <property type="protein sequence ID" value="KAK4244337.1"/>
    <property type="molecule type" value="Genomic_DNA"/>
</dbReference>
<evidence type="ECO:0000256" key="7">
    <source>
        <dbReference type="ARBA" id="ARBA00023002"/>
    </source>
</evidence>
<evidence type="ECO:0000256" key="2">
    <source>
        <dbReference type="ARBA" id="ARBA00004613"/>
    </source>
</evidence>
<evidence type="ECO:0000256" key="10">
    <source>
        <dbReference type="ARBA" id="ARBA00023157"/>
    </source>
</evidence>
<evidence type="ECO:0000256" key="9">
    <source>
        <dbReference type="ARBA" id="ARBA00023033"/>
    </source>
</evidence>
<protein>
    <recommendedName>
        <fullName evidence="15">lytic cellulose monooxygenase (C4-dehydrogenating)</fullName>
        <ecNumber evidence="15">1.14.99.56</ecNumber>
    </recommendedName>
</protein>
<comment type="similarity">
    <text evidence="13">Belongs to the polysaccharide monooxygenase AA9 family.</text>
</comment>
<dbReference type="Pfam" id="PF03443">
    <property type="entry name" value="AA9"/>
    <property type="match status" value="1"/>
</dbReference>
<organism evidence="18 19">
    <name type="scientific">Corynascus novoguineensis</name>
    <dbReference type="NCBI Taxonomy" id="1126955"/>
    <lineage>
        <taxon>Eukaryota</taxon>
        <taxon>Fungi</taxon>
        <taxon>Dikarya</taxon>
        <taxon>Ascomycota</taxon>
        <taxon>Pezizomycotina</taxon>
        <taxon>Sordariomycetes</taxon>
        <taxon>Sordariomycetidae</taxon>
        <taxon>Sordariales</taxon>
        <taxon>Chaetomiaceae</taxon>
        <taxon>Corynascus</taxon>
    </lineage>
</organism>
<dbReference type="PANTHER" id="PTHR33353">
    <property type="entry name" value="PUTATIVE (AFU_ORTHOLOGUE AFUA_1G12560)-RELATED"/>
    <property type="match status" value="1"/>
</dbReference>
<dbReference type="GO" id="GO:0005576">
    <property type="term" value="C:extracellular region"/>
    <property type="evidence" value="ECO:0007669"/>
    <property type="project" value="UniProtKB-SubCell"/>
</dbReference>
<keyword evidence="10" id="KW-1015">Disulfide bond</keyword>